<dbReference type="FunFam" id="3.30.1360.40:FF:000001">
    <property type="entry name" value="Ribosome-recycling factor"/>
    <property type="match status" value="1"/>
</dbReference>
<evidence type="ECO:0000313" key="8">
    <source>
        <dbReference type="EMBL" id="MBB6481315.1"/>
    </source>
</evidence>
<dbReference type="CDD" id="cd00520">
    <property type="entry name" value="RRF"/>
    <property type="match status" value="1"/>
</dbReference>
<comment type="subcellular location">
    <subcellularLocation>
        <location evidence="1 6">Cytoplasm</location>
    </subcellularLocation>
</comment>
<name>A0A841RBG9_9SPIO</name>
<protein>
    <recommendedName>
        <fullName evidence="6">Ribosome-recycling factor</fullName>
        <shortName evidence="6">RRF</shortName>
    </recommendedName>
    <alternativeName>
        <fullName evidence="6">Ribosome-releasing factor</fullName>
    </alternativeName>
</protein>
<dbReference type="Gene3D" id="1.10.132.20">
    <property type="entry name" value="Ribosome-recycling factor"/>
    <property type="match status" value="1"/>
</dbReference>
<comment type="similarity">
    <text evidence="2 6">Belongs to the RRF family.</text>
</comment>
<dbReference type="GO" id="GO:0006415">
    <property type="term" value="P:translational termination"/>
    <property type="evidence" value="ECO:0007669"/>
    <property type="project" value="UniProtKB-UniRule"/>
</dbReference>
<evidence type="ECO:0000256" key="5">
    <source>
        <dbReference type="ARBA" id="ARBA00025050"/>
    </source>
</evidence>
<keyword evidence="4 6" id="KW-0648">Protein biosynthesis</keyword>
<evidence type="ECO:0000256" key="2">
    <source>
        <dbReference type="ARBA" id="ARBA00005912"/>
    </source>
</evidence>
<dbReference type="EMBL" id="JACHGJ010000006">
    <property type="protein sequence ID" value="MBB6481315.1"/>
    <property type="molecule type" value="Genomic_DNA"/>
</dbReference>
<evidence type="ECO:0000256" key="6">
    <source>
        <dbReference type="HAMAP-Rule" id="MF_00040"/>
    </source>
</evidence>
<evidence type="ECO:0000313" key="9">
    <source>
        <dbReference type="Proteomes" id="UP000587760"/>
    </source>
</evidence>
<feature type="domain" description="Ribosome recycling factor" evidence="7">
    <location>
        <begin position="21"/>
        <end position="178"/>
    </location>
</feature>
<organism evidence="8 9">
    <name type="scientific">Spirochaeta isovalerica</name>
    <dbReference type="NCBI Taxonomy" id="150"/>
    <lineage>
        <taxon>Bacteria</taxon>
        <taxon>Pseudomonadati</taxon>
        <taxon>Spirochaetota</taxon>
        <taxon>Spirochaetia</taxon>
        <taxon>Spirochaetales</taxon>
        <taxon>Spirochaetaceae</taxon>
        <taxon>Spirochaeta</taxon>
    </lineage>
</organism>
<evidence type="ECO:0000256" key="1">
    <source>
        <dbReference type="ARBA" id="ARBA00004496"/>
    </source>
</evidence>
<dbReference type="GO" id="GO:0005737">
    <property type="term" value="C:cytoplasm"/>
    <property type="evidence" value="ECO:0007669"/>
    <property type="project" value="UniProtKB-SubCell"/>
</dbReference>
<dbReference type="PANTHER" id="PTHR20982:SF3">
    <property type="entry name" value="MITOCHONDRIAL RIBOSOME RECYCLING FACTOR PSEUDO 1"/>
    <property type="match status" value="1"/>
</dbReference>
<dbReference type="AlphaFoldDB" id="A0A841RBG9"/>
<reference evidence="8 9" key="1">
    <citation type="submission" date="2020-08" db="EMBL/GenBank/DDBJ databases">
        <title>Genomic Encyclopedia of Type Strains, Phase IV (KMG-IV): sequencing the most valuable type-strain genomes for metagenomic binning, comparative biology and taxonomic classification.</title>
        <authorList>
            <person name="Goeker M."/>
        </authorList>
    </citation>
    <scope>NUCLEOTIDE SEQUENCE [LARGE SCALE GENOMIC DNA]</scope>
    <source>
        <strain evidence="8 9">DSM 2461</strain>
    </source>
</reference>
<dbReference type="GO" id="GO:0043023">
    <property type="term" value="F:ribosomal large subunit binding"/>
    <property type="evidence" value="ECO:0007669"/>
    <property type="project" value="TreeGrafter"/>
</dbReference>
<keyword evidence="3 6" id="KW-0963">Cytoplasm</keyword>
<accession>A0A841RBG9</accession>
<keyword evidence="9" id="KW-1185">Reference proteome</keyword>
<dbReference type="Proteomes" id="UP000587760">
    <property type="component" value="Unassembled WGS sequence"/>
</dbReference>
<evidence type="ECO:0000256" key="4">
    <source>
        <dbReference type="ARBA" id="ARBA00022917"/>
    </source>
</evidence>
<sequence length="180" mass="20257">MNTVKTNTQDKMEKTVKALGDEFNTIRTGRASASLFDRVMVQYYGNPTPLNQVANISIPEARLIVVQPFDKNSLGDIEKAILSSDLGLNPSNDGKVIRIAIPPLTEERRKDLVKQAKNIAETSRVSIRNLRRDANDAIKKGDFPEDEQKKGTEEIQKLTDDYIKKINDILSAKEKEIMEI</sequence>
<dbReference type="InterPro" id="IPR002661">
    <property type="entry name" value="Ribosome_recyc_fac"/>
</dbReference>
<dbReference type="RefSeq" id="WP_184747568.1">
    <property type="nucleotide sequence ID" value="NZ_JACHGJ010000006.1"/>
</dbReference>
<dbReference type="HAMAP" id="MF_00040">
    <property type="entry name" value="RRF"/>
    <property type="match status" value="1"/>
</dbReference>
<gene>
    <name evidence="6" type="primary">frr</name>
    <name evidence="8" type="ORF">HNR50_002995</name>
</gene>
<dbReference type="InterPro" id="IPR036191">
    <property type="entry name" value="RRF_sf"/>
</dbReference>
<dbReference type="Gene3D" id="3.30.1360.40">
    <property type="match status" value="1"/>
</dbReference>
<dbReference type="SUPFAM" id="SSF55194">
    <property type="entry name" value="Ribosome recycling factor, RRF"/>
    <property type="match status" value="1"/>
</dbReference>
<evidence type="ECO:0000259" key="7">
    <source>
        <dbReference type="Pfam" id="PF01765"/>
    </source>
</evidence>
<proteinExistence type="inferred from homology"/>
<dbReference type="InterPro" id="IPR023584">
    <property type="entry name" value="Ribosome_recyc_fac_dom"/>
</dbReference>
<dbReference type="PANTHER" id="PTHR20982">
    <property type="entry name" value="RIBOSOME RECYCLING FACTOR"/>
    <property type="match status" value="1"/>
</dbReference>
<comment type="caution">
    <text evidence="8">The sequence shown here is derived from an EMBL/GenBank/DDBJ whole genome shotgun (WGS) entry which is preliminary data.</text>
</comment>
<dbReference type="NCBIfam" id="TIGR00496">
    <property type="entry name" value="frr"/>
    <property type="match status" value="1"/>
</dbReference>
<dbReference type="FunFam" id="1.10.132.20:FF:000001">
    <property type="entry name" value="Ribosome-recycling factor"/>
    <property type="match status" value="1"/>
</dbReference>
<dbReference type="Pfam" id="PF01765">
    <property type="entry name" value="RRF"/>
    <property type="match status" value="1"/>
</dbReference>
<evidence type="ECO:0000256" key="3">
    <source>
        <dbReference type="ARBA" id="ARBA00022490"/>
    </source>
</evidence>
<comment type="function">
    <text evidence="5 6">Responsible for the release of ribosomes from messenger RNA at the termination of protein biosynthesis. May increase the efficiency of translation by recycling ribosomes from one round of translation to another.</text>
</comment>